<evidence type="ECO:0000256" key="1">
    <source>
        <dbReference type="SAM" id="MobiDB-lite"/>
    </source>
</evidence>
<evidence type="ECO:0000313" key="3">
    <source>
        <dbReference type="EMBL" id="KAH7045874.1"/>
    </source>
</evidence>
<proteinExistence type="predicted"/>
<accession>A0ABQ8G5Y3</accession>
<organism evidence="3 4">
    <name type="scientific">Macrophomina phaseolina</name>
    <dbReference type="NCBI Taxonomy" id="35725"/>
    <lineage>
        <taxon>Eukaryota</taxon>
        <taxon>Fungi</taxon>
        <taxon>Dikarya</taxon>
        <taxon>Ascomycota</taxon>
        <taxon>Pezizomycotina</taxon>
        <taxon>Dothideomycetes</taxon>
        <taxon>Dothideomycetes incertae sedis</taxon>
        <taxon>Botryosphaeriales</taxon>
        <taxon>Botryosphaeriaceae</taxon>
        <taxon>Macrophomina</taxon>
    </lineage>
</organism>
<keyword evidence="2" id="KW-0472">Membrane</keyword>
<evidence type="ECO:0000256" key="2">
    <source>
        <dbReference type="SAM" id="Phobius"/>
    </source>
</evidence>
<evidence type="ECO:0000313" key="4">
    <source>
        <dbReference type="Proteomes" id="UP000774617"/>
    </source>
</evidence>
<feature type="transmembrane region" description="Helical" evidence="2">
    <location>
        <begin position="78"/>
        <end position="98"/>
    </location>
</feature>
<sequence>MARKTAKRVGNASSSPSSSSSFSSSSSKNKRSKPVVDPPPPFSRAADLDNTAFLATLDPDKLYITHIDTHPVDWKKRIFLIPVVLNTAIVCLLAWRAWAAWPTYWALLLAALGNKNEYSVERESATWGELAGVALRRAGLFAVDYVIFVVVGSWPAMFFGLVDADGTGRGDPCAWRWRVGFREREVVVRVSRGWGAKEVLGEEGEGAGEDSMVFRQKVLPAIERRYVREKTGSLMVDANWDLDFEAMILAHGLLEKGEVKEERFEKSVWIYPGDEVGWCVWEVHRLDGEGAEAEGRQKIVAFKDRLTAMGKENLFFRWIELIQYESSQPGGFTPERQQSAVVKAKELFERQGVDFEKFVAEIGGLDGIPGLDVTGREAR</sequence>
<reference evidence="3 4" key="1">
    <citation type="journal article" date="2021" name="Nat. Commun.">
        <title>Genetic determinants of endophytism in the Arabidopsis root mycobiome.</title>
        <authorList>
            <person name="Mesny F."/>
            <person name="Miyauchi S."/>
            <person name="Thiergart T."/>
            <person name="Pickel B."/>
            <person name="Atanasova L."/>
            <person name="Karlsson M."/>
            <person name="Huettel B."/>
            <person name="Barry K.W."/>
            <person name="Haridas S."/>
            <person name="Chen C."/>
            <person name="Bauer D."/>
            <person name="Andreopoulos W."/>
            <person name="Pangilinan J."/>
            <person name="LaButti K."/>
            <person name="Riley R."/>
            <person name="Lipzen A."/>
            <person name="Clum A."/>
            <person name="Drula E."/>
            <person name="Henrissat B."/>
            <person name="Kohler A."/>
            <person name="Grigoriev I.V."/>
            <person name="Martin F.M."/>
            <person name="Hacquard S."/>
        </authorList>
    </citation>
    <scope>NUCLEOTIDE SEQUENCE [LARGE SCALE GENOMIC DNA]</scope>
    <source>
        <strain evidence="3 4">MPI-SDFR-AT-0080</strain>
    </source>
</reference>
<feature type="region of interest" description="Disordered" evidence="1">
    <location>
        <begin position="1"/>
        <end position="44"/>
    </location>
</feature>
<gene>
    <name evidence="3" type="ORF">B0J12DRAFT_627379</name>
</gene>
<keyword evidence="2" id="KW-1133">Transmembrane helix</keyword>
<protein>
    <submittedName>
        <fullName evidence="3">Uncharacterized protein</fullName>
    </submittedName>
</protein>
<dbReference type="Proteomes" id="UP000774617">
    <property type="component" value="Unassembled WGS sequence"/>
</dbReference>
<keyword evidence="2" id="KW-0812">Transmembrane</keyword>
<feature type="compositionally biased region" description="Low complexity" evidence="1">
    <location>
        <begin position="13"/>
        <end position="27"/>
    </location>
</feature>
<name>A0ABQ8G5Y3_9PEZI</name>
<dbReference type="EMBL" id="JAGTJR010000018">
    <property type="protein sequence ID" value="KAH7045874.1"/>
    <property type="molecule type" value="Genomic_DNA"/>
</dbReference>
<feature type="transmembrane region" description="Helical" evidence="2">
    <location>
        <begin position="145"/>
        <end position="162"/>
    </location>
</feature>
<comment type="caution">
    <text evidence="3">The sequence shown here is derived from an EMBL/GenBank/DDBJ whole genome shotgun (WGS) entry which is preliminary data.</text>
</comment>
<keyword evidence="4" id="KW-1185">Reference proteome</keyword>